<dbReference type="AlphaFoldDB" id="A0A6V7QNY9"/>
<name>A0A6V7QNY9_ANACO</name>
<organism evidence="1">
    <name type="scientific">Ananas comosus var. bracteatus</name>
    <name type="common">red pineapple</name>
    <dbReference type="NCBI Taxonomy" id="296719"/>
    <lineage>
        <taxon>Eukaryota</taxon>
        <taxon>Viridiplantae</taxon>
        <taxon>Streptophyta</taxon>
        <taxon>Embryophyta</taxon>
        <taxon>Tracheophyta</taxon>
        <taxon>Spermatophyta</taxon>
        <taxon>Magnoliopsida</taxon>
        <taxon>Liliopsida</taxon>
        <taxon>Poales</taxon>
        <taxon>Bromeliaceae</taxon>
        <taxon>Bromelioideae</taxon>
        <taxon>Ananas</taxon>
    </lineage>
</organism>
<reference evidence="1" key="1">
    <citation type="submission" date="2020-07" db="EMBL/GenBank/DDBJ databases">
        <authorList>
            <person name="Lin J."/>
        </authorList>
    </citation>
    <scope>NUCLEOTIDE SEQUENCE</scope>
</reference>
<dbReference type="EMBL" id="LR862137">
    <property type="protein sequence ID" value="CAD1844920.1"/>
    <property type="molecule type" value="Genomic_DNA"/>
</dbReference>
<sequence length="191" mass="21964">MRGILLPGEIHFVYFPLLHRDHTVAVRSFSLTINSIFHHGCVSRALAFIPWPPDSISKSCPNLKDWSMMLCRGFSKIEVTCPLLESLEPRHRALDPRLQTFDWLGNFPFSGTVDSFAASLAYSRVWLLEDVLVEPDYDSFRVWLSEDDLVEPHNDGSLNLLMCILEANRLVTNNVFMQVWPRNQSLHIQLP</sequence>
<gene>
    <name evidence="1" type="ORF">CB5_LOCUS28131</name>
</gene>
<evidence type="ECO:0000313" key="1">
    <source>
        <dbReference type="EMBL" id="CAD1844920.1"/>
    </source>
</evidence>
<accession>A0A6V7QNY9</accession>
<proteinExistence type="predicted"/>
<protein>
    <submittedName>
        <fullName evidence="1">Uncharacterized protein</fullName>
    </submittedName>
</protein>